<evidence type="ECO:0000313" key="5">
    <source>
        <dbReference type="Proteomes" id="UP000070544"/>
    </source>
</evidence>
<dbReference type="InterPro" id="IPR052636">
    <property type="entry name" value="UDP-D-xylose:L-fucose_XylT"/>
</dbReference>
<dbReference type="Pfam" id="PF03407">
    <property type="entry name" value="Nucleotid_trans"/>
    <property type="match status" value="1"/>
</dbReference>
<feature type="domain" description="Nucleotide-diphospho-sugar transferase" evidence="3">
    <location>
        <begin position="121"/>
        <end position="308"/>
    </location>
</feature>
<evidence type="ECO:0000256" key="2">
    <source>
        <dbReference type="SAM" id="Phobius"/>
    </source>
</evidence>
<dbReference type="GO" id="GO:0016757">
    <property type="term" value="F:glycosyltransferase activity"/>
    <property type="evidence" value="ECO:0007669"/>
    <property type="project" value="TreeGrafter"/>
</dbReference>
<name>A0A139ARS7_GONPJ</name>
<sequence length="320" mass="36343">MGLNARTILVLGGILFVCVSFITFKPSPPKSSPSPANLEQSQQPTAPLVRQPFSDPPPIYSEPLLDRDIPRPAAIPVEAVGVYDGAPEWLLNTVAIISCNLGYLDMLLNFYCNARKVFPINLLVLPQDEELYEFLSVNATQFSVLHPSVFSFHSANEASLWRSEAFNDISVGKVRAVRYLLQWGYDVWLSDVDIAYKSNPIPHFAGDVDFEFQSNAGCKGQEFQLGEEPNTGFYIIKSNPRTIRMLLDVEESHPRRPDIDDQTLWADILQEWWRSEQAVLIPSNVTDVKSYIQDLNFDEEPFTFRQLPCVKFPIGFDYFR</sequence>
<dbReference type="PANTHER" id="PTHR47032:SF1">
    <property type="entry name" value="UDP-D-XYLOSE:L-FUCOSE ALPHA-1,3-D-XYLOSYLTRANSFERASE-RELATED"/>
    <property type="match status" value="1"/>
</dbReference>
<proteinExistence type="predicted"/>
<dbReference type="InterPro" id="IPR005069">
    <property type="entry name" value="Nucl-diP-sugar_transferase"/>
</dbReference>
<keyword evidence="5" id="KW-1185">Reference proteome</keyword>
<protein>
    <submittedName>
        <fullName evidence="4">Glycosyltransferase family 77 protein</fullName>
    </submittedName>
</protein>
<keyword evidence="2" id="KW-1133">Transmembrane helix</keyword>
<dbReference type="EMBL" id="KQ965739">
    <property type="protein sequence ID" value="KXS19243.1"/>
    <property type="molecule type" value="Genomic_DNA"/>
</dbReference>
<feature type="transmembrane region" description="Helical" evidence="2">
    <location>
        <begin position="7"/>
        <end position="24"/>
    </location>
</feature>
<keyword evidence="2" id="KW-0472">Membrane</keyword>
<dbReference type="GO" id="GO:0005794">
    <property type="term" value="C:Golgi apparatus"/>
    <property type="evidence" value="ECO:0007669"/>
    <property type="project" value="TreeGrafter"/>
</dbReference>
<accession>A0A139ARS7</accession>
<gene>
    <name evidence="4" type="ORF">M427DRAFT_53197</name>
</gene>
<evidence type="ECO:0000256" key="1">
    <source>
        <dbReference type="SAM" id="MobiDB-lite"/>
    </source>
</evidence>
<feature type="region of interest" description="Disordered" evidence="1">
    <location>
        <begin position="28"/>
        <end position="54"/>
    </location>
</feature>
<dbReference type="AlphaFoldDB" id="A0A139ARS7"/>
<dbReference type="Proteomes" id="UP000070544">
    <property type="component" value="Unassembled WGS sequence"/>
</dbReference>
<dbReference type="PANTHER" id="PTHR47032">
    <property type="entry name" value="UDP-D-XYLOSE:L-FUCOSE ALPHA-1,3-D-XYLOSYLTRANSFERASE-RELATED"/>
    <property type="match status" value="1"/>
</dbReference>
<dbReference type="OrthoDB" id="2144736at2759"/>
<evidence type="ECO:0000313" key="4">
    <source>
        <dbReference type="EMBL" id="KXS19243.1"/>
    </source>
</evidence>
<organism evidence="4 5">
    <name type="scientific">Gonapodya prolifera (strain JEL478)</name>
    <name type="common">Monoblepharis prolifera</name>
    <dbReference type="NCBI Taxonomy" id="1344416"/>
    <lineage>
        <taxon>Eukaryota</taxon>
        <taxon>Fungi</taxon>
        <taxon>Fungi incertae sedis</taxon>
        <taxon>Chytridiomycota</taxon>
        <taxon>Chytridiomycota incertae sedis</taxon>
        <taxon>Monoblepharidomycetes</taxon>
        <taxon>Monoblepharidales</taxon>
        <taxon>Gonapodyaceae</taxon>
        <taxon>Gonapodya</taxon>
    </lineage>
</organism>
<reference evidence="4 5" key="1">
    <citation type="journal article" date="2015" name="Genome Biol. Evol.">
        <title>Phylogenomic analyses indicate that early fungi evolved digesting cell walls of algal ancestors of land plants.</title>
        <authorList>
            <person name="Chang Y."/>
            <person name="Wang S."/>
            <person name="Sekimoto S."/>
            <person name="Aerts A.L."/>
            <person name="Choi C."/>
            <person name="Clum A."/>
            <person name="LaButti K.M."/>
            <person name="Lindquist E.A."/>
            <person name="Yee Ngan C."/>
            <person name="Ohm R.A."/>
            <person name="Salamov A.A."/>
            <person name="Grigoriev I.V."/>
            <person name="Spatafora J.W."/>
            <person name="Berbee M.L."/>
        </authorList>
    </citation>
    <scope>NUCLEOTIDE SEQUENCE [LARGE SCALE GENOMIC DNA]</scope>
    <source>
        <strain evidence="4 5">JEL478</strain>
    </source>
</reference>
<keyword evidence="2" id="KW-0812">Transmembrane</keyword>
<evidence type="ECO:0000259" key="3">
    <source>
        <dbReference type="Pfam" id="PF03407"/>
    </source>
</evidence>
<keyword evidence="4" id="KW-0808">Transferase</keyword>